<dbReference type="EC" id="2.3.1.274" evidence="8 10"/>
<dbReference type="Gene3D" id="3.40.718.10">
    <property type="entry name" value="Isopropylmalate Dehydrogenase"/>
    <property type="match status" value="1"/>
</dbReference>
<evidence type="ECO:0000256" key="4">
    <source>
        <dbReference type="ARBA" id="ARBA00022679"/>
    </source>
</evidence>
<evidence type="ECO:0000256" key="9">
    <source>
        <dbReference type="ARBA" id="ARBA00046608"/>
    </source>
</evidence>
<comment type="function">
    <text evidence="10">Catalyzes the reversible formation of acyl-phosphate (acyl-PO(4)) from acyl-[acyl-carrier-protein] (acyl-ACP). This enzyme utilizes acyl-ACP as fatty acyl donor, but not acyl-CoA.</text>
</comment>
<evidence type="ECO:0000313" key="12">
    <source>
        <dbReference type="Proteomes" id="UP000534783"/>
    </source>
</evidence>
<dbReference type="PANTHER" id="PTHR30100:SF1">
    <property type="entry name" value="PHOSPHATE ACYLTRANSFERASE"/>
    <property type="match status" value="1"/>
</dbReference>
<keyword evidence="4 10" id="KW-0808">Transferase</keyword>
<reference evidence="11 12" key="1">
    <citation type="journal article" date="2020" name="Nature">
        <title>Bacterial chemolithoautotrophy via manganese oxidation.</title>
        <authorList>
            <person name="Yu H."/>
            <person name="Leadbetter J.R."/>
        </authorList>
    </citation>
    <scope>NUCLEOTIDE SEQUENCE [LARGE SCALE GENOMIC DNA]</scope>
    <source>
        <strain evidence="11 12">Mn-1</strain>
    </source>
</reference>
<comment type="caution">
    <text evidence="11">The sequence shown here is derived from an EMBL/GenBank/DDBJ whole genome shotgun (WGS) entry which is preliminary data.</text>
</comment>
<dbReference type="UniPathway" id="UPA00085"/>
<dbReference type="Proteomes" id="UP000534783">
    <property type="component" value="Unassembled WGS sequence"/>
</dbReference>
<comment type="similarity">
    <text evidence="10">Belongs to the PlsX family.</text>
</comment>
<proteinExistence type="inferred from homology"/>
<evidence type="ECO:0000256" key="10">
    <source>
        <dbReference type="HAMAP-Rule" id="MF_00019"/>
    </source>
</evidence>
<dbReference type="NCBIfam" id="TIGR00182">
    <property type="entry name" value="plsX"/>
    <property type="match status" value="1"/>
</dbReference>
<dbReference type="GO" id="GO:0043811">
    <property type="term" value="F:phosphate:acyl-[acyl carrier protein] acyltransferase activity"/>
    <property type="evidence" value="ECO:0007669"/>
    <property type="project" value="UniProtKB-UniRule"/>
</dbReference>
<evidence type="ECO:0000256" key="1">
    <source>
        <dbReference type="ARBA" id="ARBA00001232"/>
    </source>
</evidence>
<dbReference type="HAMAP" id="MF_00019">
    <property type="entry name" value="PlsX"/>
    <property type="match status" value="1"/>
</dbReference>
<keyword evidence="6 10" id="KW-0594">Phospholipid biosynthesis</keyword>
<evidence type="ECO:0000256" key="8">
    <source>
        <dbReference type="ARBA" id="ARBA00024069"/>
    </source>
</evidence>
<dbReference type="GO" id="GO:0005737">
    <property type="term" value="C:cytoplasm"/>
    <property type="evidence" value="ECO:0007669"/>
    <property type="project" value="UniProtKB-SubCell"/>
</dbReference>
<evidence type="ECO:0000313" key="11">
    <source>
        <dbReference type="EMBL" id="NKE70341.1"/>
    </source>
</evidence>
<dbReference type="GO" id="GO:0006633">
    <property type="term" value="P:fatty acid biosynthetic process"/>
    <property type="evidence" value="ECO:0007669"/>
    <property type="project" value="UniProtKB-UniRule"/>
</dbReference>
<evidence type="ECO:0000256" key="5">
    <source>
        <dbReference type="ARBA" id="ARBA00023098"/>
    </source>
</evidence>
<comment type="subunit">
    <text evidence="9 10">Homodimer. Probably interacts with PlsY.</text>
</comment>
<dbReference type="PANTHER" id="PTHR30100">
    <property type="entry name" value="FATTY ACID/PHOSPHOLIPID SYNTHESIS PROTEIN PLSX"/>
    <property type="match status" value="1"/>
</dbReference>
<comment type="subcellular location">
    <subcellularLocation>
        <location evidence="10">Cytoplasm</location>
    </subcellularLocation>
    <text evidence="10">Associated with the membrane possibly through PlsY.</text>
</comment>
<accession>A0A7X6IAC3</accession>
<dbReference type="AlphaFoldDB" id="A0A7X6IAC3"/>
<dbReference type="InterPro" id="IPR012281">
    <property type="entry name" value="Phospholipid_synth_PlsX-like"/>
</dbReference>
<gene>
    <name evidence="10 11" type="primary">plsX</name>
    <name evidence="11" type="ORF">MNODULE_06270</name>
</gene>
<keyword evidence="3 10" id="KW-0444">Lipid biosynthesis</keyword>
<dbReference type="Pfam" id="PF02504">
    <property type="entry name" value="FA_synthesis"/>
    <property type="match status" value="1"/>
</dbReference>
<dbReference type="InterPro" id="IPR003664">
    <property type="entry name" value="FA_synthesis"/>
</dbReference>
<name>A0A7X6IAC3_9BACT</name>
<dbReference type="GO" id="GO:0008654">
    <property type="term" value="P:phospholipid biosynthetic process"/>
    <property type="evidence" value="ECO:0007669"/>
    <property type="project" value="UniProtKB-KW"/>
</dbReference>
<evidence type="ECO:0000256" key="3">
    <source>
        <dbReference type="ARBA" id="ARBA00022516"/>
    </source>
</evidence>
<keyword evidence="11" id="KW-0012">Acyltransferase</keyword>
<comment type="pathway">
    <text evidence="10">Lipid metabolism; phospholipid metabolism.</text>
</comment>
<sequence length="343" mass="36572">MKIALDAMGGDDAPAAIVEGAVLAARELDVEIILVGDEKEIQKELSRHPAQGLPLSIHHASQRVAMHESPSSVIRKKRDSSIWIATELVQKSQAVAVISAGNTGASMATALFILGPMTGVERPAIATSLPTLKGTSILIDVGANVDCKPQHLFQFAIMGSIYAKEILGIPEPKVGLLSIGEEDTKGNELTKEVFKMLKASSLRFIGNVEGRDVYTGGADVIVCDGFIGNVALKISEGLSDAIGQFLKKEITASPFAKLGYFLLKPAFSRFRKKVDYAEYGGAPLLGVDGISIICHGRSSGKAIKNAVRVAKESHIRGVNRLIKEQIEAQMELTSSKEEGSPRG</sequence>
<evidence type="ECO:0000256" key="7">
    <source>
        <dbReference type="ARBA" id="ARBA00023264"/>
    </source>
</evidence>
<dbReference type="EMBL" id="VTOW01000001">
    <property type="protein sequence ID" value="NKE70341.1"/>
    <property type="molecule type" value="Genomic_DNA"/>
</dbReference>
<keyword evidence="7 10" id="KW-1208">Phospholipid metabolism</keyword>
<comment type="catalytic activity">
    <reaction evidence="1 10">
        <text>a fatty acyl-[ACP] + phosphate = an acyl phosphate + holo-[ACP]</text>
        <dbReference type="Rhea" id="RHEA:42292"/>
        <dbReference type="Rhea" id="RHEA-COMP:9685"/>
        <dbReference type="Rhea" id="RHEA-COMP:14125"/>
        <dbReference type="ChEBI" id="CHEBI:43474"/>
        <dbReference type="ChEBI" id="CHEBI:59918"/>
        <dbReference type="ChEBI" id="CHEBI:64479"/>
        <dbReference type="ChEBI" id="CHEBI:138651"/>
        <dbReference type="EC" id="2.3.1.274"/>
    </reaction>
</comment>
<evidence type="ECO:0000256" key="6">
    <source>
        <dbReference type="ARBA" id="ARBA00023209"/>
    </source>
</evidence>
<dbReference type="PIRSF" id="PIRSF002465">
    <property type="entry name" value="Phsphlp_syn_PlsX"/>
    <property type="match status" value="1"/>
</dbReference>
<protein>
    <recommendedName>
        <fullName evidence="8 10">Phosphate acyltransferase</fullName>
        <ecNumber evidence="8 10">2.3.1.274</ecNumber>
    </recommendedName>
    <alternativeName>
        <fullName evidence="10">Acyl-ACP phosphotransacylase</fullName>
    </alternativeName>
    <alternativeName>
        <fullName evidence="10">Acyl-[acyl-carrier-protein]--phosphate acyltransferase</fullName>
    </alternativeName>
    <alternativeName>
        <fullName evidence="10">Phosphate-acyl-ACP acyltransferase</fullName>
    </alternativeName>
</protein>
<dbReference type="RefSeq" id="WP_168058598.1">
    <property type="nucleotide sequence ID" value="NZ_VTOW01000001.1"/>
</dbReference>
<keyword evidence="5 10" id="KW-0443">Lipid metabolism</keyword>
<keyword evidence="2 10" id="KW-0963">Cytoplasm</keyword>
<keyword evidence="12" id="KW-1185">Reference proteome</keyword>
<dbReference type="SUPFAM" id="SSF53659">
    <property type="entry name" value="Isocitrate/Isopropylmalate dehydrogenase-like"/>
    <property type="match status" value="1"/>
</dbReference>
<organism evidence="11 12">
    <name type="scientific">Candidatus Manganitrophus noduliformans</name>
    <dbReference type="NCBI Taxonomy" id="2606439"/>
    <lineage>
        <taxon>Bacteria</taxon>
        <taxon>Pseudomonadati</taxon>
        <taxon>Nitrospirota</taxon>
        <taxon>Nitrospiria</taxon>
        <taxon>Candidatus Troglogloeales</taxon>
        <taxon>Candidatus Manganitrophaceae</taxon>
        <taxon>Candidatus Manganitrophus</taxon>
    </lineage>
</organism>
<evidence type="ECO:0000256" key="2">
    <source>
        <dbReference type="ARBA" id="ARBA00022490"/>
    </source>
</evidence>